<dbReference type="Pfam" id="PF00953">
    <property type="entry name" value="Glycos_transf_4"/>
    <property type="match status" value="1"/>
</dbReference>
<accession>A0A7T5JQH1</accession>
<keyword evidence="7" id="KW-0460">Magnesium</keyword>
<keyword evidence="5 8" id="KW-1133">Transmembrane helix</keyword>
<dbReference type="PANTHER" id="PTHR22926:SF3">
    <property type="entry name" value="UNDECAPRENYL-PHOSPHATE ALPHA-N-ACETYLGLUCOSAMINYL 1-PHOSPHATE TRANSFERASE"/>
    <property type="match status" value="1"/>
</dbReference>
<feature type="transmembrane region" description="Helical" evidence="8">
    <location>
        <begin position="164"/>
        <end position="183"/>
    </location>
</feature>
<dbReference type="GO" id="GO:0071555">
    <property type="term" value="P:cell wall organization"/>
    <property type="evidence" value="ECO:0007669"/>
    <property type="project" value="TreeGrafter"/>
</dbReference>
<evidence type="ECO:0000256" key="2">
    <source>
        <dbReference type="ARBA" id="ARBA00022475"/>
    </source>
</evidence>
<evidence type="ECO:0000256" key="7">
    <source>
        <dbReference type="PIRSR" id="PIRSR600715-1"/>
    </source>
</evidence>
<dbReference type="EMBL" id="CP066308">
    <property type="protein sequence ID" value="QQE76468.1"/>
    <property type="molecule type" value="Genomic_DNA"/>
</dbReference>
<evidence type="ECO:0000313" key="12">
    <source>
        <dbReference type="Proteomes" id="UP000677234"/>
    </source>
</evidence>
<keyword evidence="4 8" id="KW-0812">Transmembrane</keyword>
<keyword evidence="2" id="KW-1003">Cell membrane</keyword>
<dbReference type="InterPro" id="IPR000715">
    <property type="entry name" value="Glycosyl_transferase_4"/>
</dbReference>
<evidence type="ECO:0000313" key="11">
    <source>
        <dbReference type="Proteomes" id="UP000595847"/>
    </source>
</evidence>
<feature type="transmembrane region" description="Helical" evidence="8">
    <location>
        <begin position="189"/>
        <end position="207"/>
    </location>
</feature>
<keyword evidence="12" id="KW-1185">Reference proteome</keyword>
<dbReference type="PANTHER" id="PTHR22926">
    <property type="entry name" value="PHOSPHO-N-ACETYLMURAMOYL-PENTAPEPTIDE-TRANSFERASE"/>
    <property type="match status" value="1"/>
</dbReference>
<reference evidence="10" key="2">
    <citation type="submission" date="2021-04" db="EMBL/GenBank/DDBJ databases">
        <title>Brevibacillus composti FJAT-54423, complete genome.</title>
        <authorList>
            <person name="Tang R."/>
        </authorList>
    </citation>
    <scope>NUCLEOTIDE SEQUENCE</scope>
    <source>
        <strain evidence="10">FJAT-54424</strain>
    </source>
</reference>
<keyword evidence="7" id="KW-0479">Metal-binding</keyword>
<feature type="transmembrane region" description="Helical" evidence="8">
    <location>
        <begin position="246"/>
        <end position="268"/>
    </location>
</feature>
<gene>
    <name evidence="9" type="ORF">JD108_03170</name>
    <name evidence="10" type="ORF">KDJ56_03175</name>
</gene>
<evidence type="ECO:0000313" key="10">
    <source>
        <dbReference type="EMBL" id="QUO43544.1"/>
    </source>
</evidence>
<dbReference type="GO" id="GO:0005886">
    <property type="term" value="C:plasma membrane"/>
    <property type="evidence" value="ECO:0007669"/>
    <property type="project" value="UniProtKB-SubCell"/>
</dbReference>
<comment type="cofactor">
    <cofactor evidence="7">
        <name>Mg(2+)</name>
        <dbReference type="ChEBI" id="CHEBI:18420"/>
    </cofactor>
</comment>
<dbReference type="GO" id="GO:0044038">
    <property type="term" value="P:cell wall macromolecule biosynthetic process"/>
    <property type="evidence" value="ECO:0007669"/>
    <property type="project" value="TreeGrafter"/>
</dbReference>
<proteinExistence type="predicted"/>
<reference evidence="9 11" key="1">
    <citation type="submission" date="2020-12" db="EMBL/GenBank/DDBJ databases">
        <title>strain FJAT-54423T represents a novel species of the genus Brevibacillus.</title>
        <authorList>
            <person name="Tang R."/>
        </authorList>
    </citation>
    <scope>NUCLEOTIDE SEQUENCE [LARGE SCALE GENOMIC DNA]</scope>
    <source>
        <strain evidence="9 11">FJAT-54423</strain>
    </source>
</reference>
<feature type="transmembrane region" description="Helical" evidence="8">
    <location>
        <begin position="139"/>
        <end position="157"/>
    </location>
</feature>
<comment type="subcellular location">
    <subcellularLocation>
        <location evidence="1">Cell membrane</location>
        <topology evidence="1">Multi-pass membrane protein</topology>
    </subcellularLocation>
</comment>
<protein>
    <submittedName>
        <fullName evidence="9">Undecaprenyl/decaprenyl-phosphate alpha-N-acetylglucosaminyl 1-phosphate transferase</fullName>
    </submittedName>
</protein>
<dbReference type="CDD" id="cd06853">
    <property type="entry name" value="GT_WecA_like"/>
    <property type="match status" value="1"/>
</dbReference>
<dbReference type="GO" id="GO:0046872">
    <property type="term" value="F:metal ion binding"/>
    <property type="evidence" value="ECO:0007669"/>
    <property type="project" value="UniProtKB-KW"/>
</dbReference>
<evidence type="ECO:0000313" key="9">
    <source>
        <dbReference type="EMBL" id="QQE76468.1"/>
    </source>
</evidence>
<dbReference type="Proteomes" id="UP000677234">
    <property type="component" value="Chromosome"/>
</dbReference>
<evidence type="ECO:0000256" key="4">
    <source>
        <dbReference type="ARBA" id="ARBA00022692"/>
    </source>
</evidence>
<keyword evidence="3 9" id="KW-0808">Transferase</keyword>
<feature type="transmembrane region" description="Helical" evidence="8">
    <location>
        <begin position="84"/>
        <end position="104"/>
    </location>
</feature>
<dbReference type="EMBL" id="CP073708">
    <property type="protein sequence ID" value="QUO43544.1"/>
    <property type="molecule type" value="Genomic_DNA"/>
</dbReference>
<feature type="binding site" evidence="7">
    <location>
        <position position="168"/>
    </location>
    <ligand>
        <name>Mg(2+)</name>
        <dbReference type="ChEBI" id="CHEBI:18420"/>
    </ligand>
</feature>
<dbReference type="GO" id="GO:0009103">
    <property type="term" value="P:lipopolysaccharide biosynthetic process"/>
    <property type="evidence" value="ECO:0007669"/>
    <property type="project" value="TreeGrafter"/>
</dbReference>
<evidence type="ECO:0000256" key="5">
    <source>
        <dbReference type="ARBA" id="ARBA00022989"/>
    </source>
</evidence>
<sequence length="269" mass="29011">MFAGVAVVSIFFAGVQKLVAVLLGGSLLLMAVGWADDAFKARKKDFPVLPKLLMQILAGLLAFACGFRFRGIGLSWLGGDGGDYYLFPDWLSCLATIIWIAGLINMINFLDGVDGLAAGATVFSAITLFFLAYVKGQGLTALIAIVLAGAALAFLRFNFFPAEVFMGDMGSMFLGYALALVSLEGAMKGATLITLVVTVLALGLPVMDTLQVMISRMLAGSPMYQADRRHVHHRLMSRGLTARQTVVILYLVSFFFSALSLLLFFWIIP</sequence>
<evidence type="ECO:0000256" key="3">
    <source>
        <dbReference type="ARBA" id="ARBA00022679"/>
    </source>
</evidence>
<feature type="transmembrane region" description="Helical" evidence="8">
    <location>
        <begin position="6"/>
        <end position="31"/>
    </location>
</feature>
<dbReference type="GO" id="GO:0016780">
    <property type="term" value="F:phosphotransferase activity, for other substituted phosphate groups"/>
    <property type="evidence" value="ECO:0007669"/>
    <property type="project" value="InterPro"/>
</dbReference>
<name>A0A7T5JQH1_9BACL</name>
<feature type="binding site" evidence="7">
    <location>
        <position position="108"/>
    </location>
    <ligand>
        <name>Mg(2+)</name>
        <dbReference type="ChEBI" id="CHEBI:18420"/>
    </ligand>
</feature>
<feature type="transmembrane region" description="Helical" evidence="8">
    <location>
        <begin position="52"/>
        <end position="72"/>
    </location>
</feature>
<keyword evidence="6 8" id="KW-0472">Membrane</keyword>
<dbReference type="Proteomes" id="UP000595847">
    <property type="component" value="Chromosome"/>
</dbReference>
<dbReference type="KEGG" id="bcop:JD108_03170"/>
<dbReference type="AlphaFoldDB" id="A0A7T5JQH1"/>
<evidence type="ECO:0000256" key="6">
    <source>
        <dbReference type="ARBA" id="ARBA00023136"/>
    </source>
</evidence>
<feature type="transmembrane region" description="Helical" evidence="8">
    <location>
        <begin position="116"/>
        <end position="133"/>
    </location>
</feature>
<evidence type="ECO:0000256" key="8">
    <source>
        <dbReference type="SAM" id="Phobius"/>
    </source>
</evidence>
<evidence type="ECO:0000256" key="1">
    <source>
        <dbReference type="ARBA" id="ARBA00004651"/>
    </source>
</evidence>
<organism evidence="9 11">
    <name type="scientific">Brevibacillus composti</name>
    <dbReference type="NCBI Taxonomy" id="2796470"/>
    <lineage>
        <taxon>Bacteria</taxon>
        <taxon>Bacillati</taxon>
        <taxon>Bacillota</taxon>
        <taxon>Bacilli</taxon>
        <taxon>Bacillales</taxon>
        <taxon>Paenibacillaceae</taxon>
        <taxon>Brevibacillus</taxon>
    </lineage>
</organism>